<reference evidence="3 4" key="1">
    <citation type="submission" date="2016-10" db="EMBL/GenBank/DDBJ databases">
        <authorList>
            <person name="de Groot N.N."/>
        </authorList>
    </citation>
    <scope>NUCLEOTIDE SEQUENCE [LARGE SCALE GENOMIC DNA]</scope>
    <source>
        <strain evidence="3 4">CGMCC 4.6533</strain>
    </source>
</reference>
<evidence type="ECO:0000256" key="1">
    <source>
        <dbReference type="ARBA" id="ARBA00023002"/>
    </source>
</evidence>
<protein>
    <submittedName>
        <fullName evidence="3">Predicted oxidoreductase</fullName>
    </submittedName>
</protein>
<dbReference type="PANTHER" id="PTHR43625">
    <property type="entry name" value="AFLATOXIN B1 ALDEHYDE REDUCTASE"/>
    <property type="match status" value="1"/>
</dbReference>
<accession>A0A1G8JBM0</accession>
<evidence type="ECO:0000313" key="3">
    <source>
        <dbReference type="EMBL" id="SDI28483.1"/>
    </source>
</evidence>
<dbReference type="CDD" id="cd19076">
    <property type="entry name" value="AKR_AKR13A_13D"/>
    <property type="match status" value="1"/>
</dbReference>
<dbReference type="Gene3D" id="3.20.20.100">
    <property type="entry name" value="NADP-dependent oxidoreductase domain"/>
    <property type="match status" value="1"/>
</dbReference>
<name>A0A1G8JBM0_9ACTN</name>
<dbReference type="PANTHER" id="PTHR43625:SF40">
    <property type="entry name" value="ALDO-KETO REDUCTASE YAKC [NADP(+)]"/>
    <property type="match status" value="1"/>
</dbReference>
<dbReference type="RefSeq" id="WP_090931088.1">
    <property type="nucleotide sequence ID" value="NZ_FNDJ01000005.1"/>
</dbReference>
<gene>
    <name evidence="3" type="ORF">SAMN05421869_10539</name>
</gene>
<dbReference type="STRING" id="633440.SAMN05421869_10539"/>
<keyword evidence="1" id="KW-0560">Oxidoreductase</keyword>
<evidence type="ECO:0000313" key="4">
    <source>
        <dbReference type="Proteomes" id="UP000199202"/>
    </source>
</evidence>
<dbReference type="EMBL" id="FNDJ01000005">
    <property type="protein sequence ID" value="SDI28483.1"/>
    <property type="molecule type" value="Genomic_DNA"/>
</dbReference>
<feature type="domain" description="NADP-dependent oxidoreductase" evidence="2">
    <location>
        <begin position="16"/>
        <end position="313"/>
    </location>
</feature>
<organism evidence="3 4">
    <name type="scientific">Nonomuraea jiangxiensis</name>
    <dbReference type="NCBI Taxonomy" id="633440"/>
    <lineage>
        <taxon>Bacteria</taxon>
        <taxon>Bacillati</taxon>
        <taxon>Actinomycetota</taxon>
        <taxon>Actinomycetes</taxon>
        <taxon>Streptosporangiales</taxon>
        <taxon>Streptosporangiaceae</taxon>
        <taxon>Nonomuraea</taxon>
    </lineage>
</organism>
<proteinExistence type="predicted"/>
<dbReference type="OrthoDB" id="9768793at2"/>
<dbReference type="GO" id="GO:0005737">
    <property type="term" value="C:cytoplasm"/>
    <property type="evidence" value="ECO:0007669"/>
    <property type="project" value="TreeGrafter"/>
</dbReference>
<keyword evidence="4" id="KW-1185">Reference proteome</keyword>
<dbReference type="AlphaFoldDB" id="A0A1G8JBM0"/>
<dbReference type="InterPro" id="IPR023210">
    <property type="entry name" value="NADP_OxRdtase_dom"/>
</dbReference>
<dbReference type="Proteomes" id="UP000199202">
    <property type="component" value="Unassembled WGS sequence"/>
</dbReference>
<dbReference type="InterPro" id="IPR050791">
    <property type="entry name" value="Aldo-Keto_reductase"/>
</dbReference>
<dbReference type="GO" id="GO:0016491">
    <property type="term" value="F:oxidoreductase activity"/>
    <property type="evidence" value="ECO:0007669"/>
    <property type="project" value="UniProtKB-KW"/>
</dbReference>
<dbReference type="InterPro" id="IPR036812">
    <property type="entry name" value="NAD(P)_OxRdtase_dom_sf"/>
</dbReference>
<sequence length="331" mass="35823">MRTVKLGHTGMEVPALGLGCMGLSEFYDATGPEQPLDTLRRAAELGVTFLDTSDFYGIDFANELLIRDFLAEHGRDGISLATKFAAIRKPGTGELVGVRSDPEYVRDACEASLRRLGVDHIDLYYLHHPDFTTPIEDTVGAMAELVAAGKIRHIGLSNVTAEQLRAGHAVHPITAVQNEWSLFTREFEDSVVPVCAELGIGYVAYSPFSRGFLTGRITSTDGLAAHDLRHQMPRFHSANAGHNTTLLDPVRSIADARSVTMAQVALAWVLQRSDAHGITVVPIPGTRSRRRLEENVGALDLTLTGAELAALEPIAAQVKGDRMPPPPDLGD</sequence>
<dbReference type="Pfam" id="PF00248">
    <property type="entry name" value="Aldo_ket_red"/>
    <property type="match status" value="1"/>
</dbReference>
<dbReference type="SUPFAM" id="SSF51430">
    <property type="entry name" value="NAD(P)-linked oxidoreductase"/>
    <property type="match status" value="1"/>
</dbReference>
<evidence type="ECO:0000259" key="2">
    <source>
        <dbReference type="Pfam" id="PF00248"/>
    </source>
</evidence>